<keyword evidence="3" id="KW-1185">Reference proteome</keyword>
<accession>A0ABP7S221</accession>
<dbReference type="PANTHER" id="PTHR43575:SF1">
    <property type="entry name" value="PROTEIN ABCI7, CHLOROPLASTIC"/>
    <property type="match status" value="1"/>
</dbReference>
<evidence type="ECO:0000313" key="2">
    <source>
        <dbReference type="EMBL" id="GAA4005520.1"/>
    </source>
</evidence>
<evidence type="ECO:0000259" key="1">
    <source>
        <dbReference type="Pfam" id="PF01458"/>
    </source>
</evidence>
<dbReference type="Proteomes" id="UP001501627">
    <property type="component" value="Unassembled WGS sequence"/>
</dbReference>
<name>A0ABP7S221_9BURK</name>
<dbReference type="InterPro" id="IPR037284">
    <property type="entry name" value="SUF_FeS_clus_asmbl_SufBD_sf"/>
</dbReference>
<comment type="caution">
    <text evidence="2">The sequence shown here is derived from an EMBL/GenBank/DDBJ whole genome shotgun (WGS) entry which is preliminary data.</text>
</comment>
<evidence type="ECO:0000313" key="3">
    <source>
        <dbReference type="Proteomes" id="UP001501627"/>
    </source>
</evidence>
<gene>
    <name evidence="2" type="primary">sufD</name>
    <name evidence="2" type="ORF">GCM10022279_32010</name>
</gene>
<dbReference type="RefSeq" id="WP_103045921.1">
    <property type="nucleotide sequence ID" value="NZ_BAABBP010000045.1"/>
</dbReference>
<feature type="domain" description="SUF system FeS cluster assembly SufBD core" evidence="1">
    <location>
        <begin position="144"/>
        <end position="372"/>
    </location>
</feature>
<dbReference type="SUPFAM" id="SSF101960">
    <property type="entry name" value="Stabilizer of iron transporter SufD"/>
    <property type="match status" value="1"/>
</dbReference>
<dbReference type="InterPro" id="IPR055346">
    <property type="entry name" value="Fe-S_cluster_assembly_SufBD"/>
</dbReference>
<dbReference type="EMBL" id="BAABBP010000045">
    <property type="protein sequence ID" value="GAA4005520.1"/>
    <property type="molecule type" value="Genomic_DNA"/>
</dbReference>
<dbReference type="Pfam" id="PF01458">
    <property type="entry name" value="SUFBD_core"/>
    <property type="match status" value="1"/>
</dbReference>
<sequence>MDSARAQMLAAREHLQQHGWVSRRSEAFHHLPPPPADQWLGTQPQDACQAAPLDGSGWTLQPVGGHPGQGGVDARWLDALDPAQRSALFAGLPVPGDGEDAPFVWAHRALCRQGLRLSVPAAAGRDTAEGTVWLHLHHRSHSPVEAPMLVIDLAAGARCVLVETHERDTGADACQQAVTQNLQAHIHLGTGAQLQHLRIAAPAAQDQLAHHVHAVLDDGAQYSQALVATEAAYHLQRNTVQLRGKGAHARHAGLLLAGGQQIDQQVYTDMRAPQTTSQVEILTLASGKARVVANAYTRIAPGSTDADVHQRLSGIPLSGQPRLIMRPHLEILHDQVQAEHGATWGALPEDALFYARQRGLDEVTARALIIQGMAHAVLSRSLEQPEDNGLLSQWLEGGWLVGAIERHLQTMPEVTHG</sequence>
<protein>
    <submittedName>
        <fullName evidence="2">Fe-S cluster assembly protein SufD</fullName>
    </submittedName>
</protein>
<proteinExistence type="predicted"/>
<organism evidence="2 3">
    <name type="scientific">Comamonas faecalis</name>
    <dbReference type="NCBI Taxonomy" id="1387849"/>
    <lineage>
        <taxon>Bacteria</taxon>
        <taxon>Pseudomonadati</taxon>
        <taxon>Pseudomonadota</taxon>
        <taxon>Betaproteobacteria</taxon>
        <taxon>Burkholderiales</taxon>
        <taxon>Comamonadaceae</taxon>
        <taxon>Comamonas</taxon>
    </lineage>
</organism>
<reference evidence="3" key="1">
    <citation type="journal article" date="2019" name="Int. J. Syst. Evol. Microbiol.">
        <title>The Global Catalogue of Microorganisms (GCM) 10K type strain sequencing project: providing services to taxonomists for standard genome sequencing and annotation.</title>
        <authorList>
            <consortium name="The Broad Institute Genomics Platform"/>
            <consortium name="The Broad Institute Genome Sequencing Center for Infectious Disease"/>
            <person name="Wu L."/>
            <person name="Ma J."/>
        </authorList>
    </citation>
    <scope>NUCLEOTIDE SEQUENCE [LARGE SCALE GENOMIC DNA]</scope>
    <source>
        <strain evidence="3">JCM 17561</strain>
    </source>
</reference>
<dbReference type="PANTHER" id="PTHR43575">
    <property type="entry name" value="PROTEIN ABCI7, CHLOROPLASTIC"/>
    <property type="match status" value="1"/>
</dbReference>
<dbReference type="InterPro" id="IPR000825">
    <property type="entry name" value="SUF_FeS_clus_asmbl_SufBD_core"/>
</dbReference>